<gene>
    <name evidence="5" type="primary">hflX</name>
    <name evidence="8" type="ORF">M2350_001071</name>
</gene>
<dbReference type="Pfam" id="PF19275">
    <property type="entry name" value="HflX_C"/>
    <property type="match status" value="1"/>
</dbReference>
<keyword evidence="9" id="KW-1185">Reference proteome</keyword>
<dbReference type="Pfam" id="PF16360">
    <property type="entry name" value="GTP-bdg_M"/>
    <property type="match status" value="1"/>
</dbReference>
<evidence type="ECO:0000256" key="4">
    <source>
        <dbReference type="ARBA" id="ARBA00023134"/>
    </source>
</evidence>
<keyword evidence="6" id="KW-0175">Coiled coil</keyword>
<dbReference type="InterPro" id="IPR016496">
    <property type="entry name" value="GTPase_HflX"/>
</dbReference>
<dbReference type="InterPro" id="IPR027417">
    <property type="entry name" value="P-loop_NTPase"/>
</dbReference>
<accession>A0ABT2EML4</accession>
<keyword evidence="2 5" id="KW-0547">Nucleotide-binding</keyword>
<dbReference type="PIRSF" id="PIRSF006809">
    <property type="entry name" value="GTP-binding_hflX_prd"/>
    <property type="match status" value="1"/>
</dbReference>
<dbReference type="HAMAP" id="MF_00900">
    <property type="entry name" value="GTPase_HflX"/>
    <property type="match status" value="1"/>
</dbReference>
<feature type="coiled-coil region" evidence="6">
    <location>
        <begin position="162"/>
        <end position="189"/>
    </location>
</feature>
<name>A0ABT2EML4_9BACT</name>
<dbReference type="InterPro" id="IPR030394">
    <property type="entry name" value="G_HFLX_dom"/>
</dbReference>
<dbReference type="InterPro" id="IPR025121">
    <property type="entry name" value="GTPase_HflX_N"/>
</dbReference>
<evidence type="ECO:0000256" key="6">
    <source>
        <dbReference type="SAM" id="Coils"/>
    </source>
</evidence>
<feature type="domain" description="Hflx-type G" evidence="7">
    <location>
        <begin position="203"/>
        <end position="369"/>
    </location>
</feature>
<feature type="coiled-coil region" evidence="6">
    <location>
        <begin position="18"/>
        <end position="45"/>
    </location>
</feature>
<dbReference type="PROSITE" id="PS51705">
    <property type="entry name" value="G_HFLX"/>
    <property type="match status" value="1"/>
</dbReference>
<comment type="function">
    <text evidence="5">GTPase that associates with the 50S ribosomal subunit and may have a role during protein synthesis or ribosome biogenesis.</text>
</comment>
<keyword evidence="1" id="KW-0479">Metal-binding</keyword>
<evidence type="ECO:0000259" key="7">
    <source>
        <dbReference type="PROSITE" id="PS51705"/>
    </source>
</evidence>
<reference evidence="8 9" key="1">
    <citation type="submission" date="2022-08" db="EMBL/GenBank/DDBJ databases">
        <title>Bacterial and archaeal communities from various locations to study Microbial Dark Matter (Phase II).</title>
        <authorList>
            <person name="Stepanauskas R."/>
        </authorList>
    </citation>
    <scope>NUCLEOTIDE SEQUENCE [LARGE SCALE GENOMIC DNA]</scope>
    <source>
        <strain evidence="8 9">PD1</strain>
    </source>
</reference>
<comment type="similarity">
    <text evidence="5">Belongs to the TRAFAC class OBG-HflX-like GTPase superfamily. HflX GTPase family.</text>
</comment>
<dbReference type="PANTHER" id="PTHR10229">
    <property type="entry name" value="GTP-BINDING PROTEIN HFLX"/>
    <property type="match status" value="1"/>
</dbReference>
<keyword evidence="5" id="KW-0963">Cytoplasm</keyword>
<dbReference type="InterPro" id="IPR042108">
    <property type="entry name" value="GTPase_HflX_N_sf"/>
</dbReference>
<dbReference type="InterPro" id="IPR006073">
    <property type="entry name" value="GTP-bd"/>
</dbReference>
<evidence type="ECO:0000313" key="9">
    <source>
        <dbReference type="Proteomes" id="UP001204798"/>
    </source>
</evidence>
<dbReference type="Proteomes" id="UP001204798">
    <property type="component" value="Unassembled WGS sequence"/>
</dbReference>
<proteinExistence type="inferred from homology"/>
<keyword evidence="3" id="KW-0460">Magnesium</keyword>
<dbReference type="SUPFAM" id="SSF52540">
    <property type="entry name" value="P-loop containing nucleoside triphosphate hydrolases"/>
    <property type="match status" value="1"/>
</dbReference>
<dbReference type="InterPro" id="IPR045498">
    <property type="entry name" value="HflX_C"/>
</dbReference>
<dbReference type="PRINTS" id="PR00326">
    <property type="entry name" value="GTP1OBG"/>
</dbReference>
<dbReference type="Gene3D" id="3.40.50.11060">
    <property type="entry name" value="GTPase HflX, N-terminal domain"/>
    <property type="match status" value="1"/>
</dbReference>
<sequence length="442" mass="49694">MERFKAQPIAQKERAILVGVALNSRSELEEELEELAALADTAGAEVVGVLTQTRKEIDPAYFIGQGKAEELARMCAELGADLVIFNHDLTPAQARNLEKLLNTRVVDRTELILDIFAKRARTKQAMLQVELAQLQYQLPRLRRMWQHLSRLGGGIGTRGPGETQLEVDQRRAKKRIADLQRQLQEIQRQTSTRVQSRKERELFTIALVGYTNVGKSTLMNALTKAGVFVEDRLFATLDATTRVLFLPDGHKVLLTDTIGFIRNLPPHLIASFHATLEEVRTADLLLHVVDVSHPAMDEHIKVVEETLQEIGAGDKPTILVLNKADKLPPDWDKEALLRRYPNAVLVSALTGEGLNTLLSRIQDEFRRMRVVAVHARLALWAQNLIAFVYRNGVVREIVYDTDWVSLDAEMERPFAESLQKQAEEMMAGEVVLKEAVPAGSQR</sequence>
<dbReference type="NCBIfam" id="TIGR03156">
    <property type="entry name" value="GTP_HflX"/>
    <property type="match status" value="1"/>
</dbReference>
<protein>
    <recommendedName>
        <fullName evidence="5">GTPase HflX</fullName>
    </recommendedName>
    <alternativeName>
        <fullName evidence="5">GTP-binding protein HflX</fullName>
    </alternativeName>
</protein>
<evidence type="ECO:0000256" key="2">
    <source>
        <dbReference type="ARBA" id="ARBA00022741"/>
    </source>
</evidence>
<keyword evidence="4 5" id="KW-0342">GTP-binding</keyword>
<dbReference type="Gene3D" id="6.10.250.2860">
    <property type="match status" value="1"/>
</dbReference>
<comment type="subcellular location">
    <subcellularLocation>
        <location evidence="5">Cytoplasm</location>
    </subcellularLocation>
    <text evidence="5">May associate with membranes.</text>
</comment>
<comment type="caution">
    <text evidence="8">The sequence shown here is derived from an EMBL/GenBank/DDBJ whole genome shotgun (WGS) entry which is preliminary data.</text>
</comment>
<dbReference type="Pfam" id="PF01926">
    <property type="entry name" value="MMR_HSR1"/>
    <property type="match status" value="1"/>
</dbReference>
<dbReference type="CDD" id="cd01878">
    <property type="entry name" value="HflX"/>
    <property type="match status" value="1"/>
</dbReference>
<comment type="subunit">
    <text evidence="5">Monomer. Associates with the 50S ribosomal subunit.</text>
</comment>
<dbReference type="Gene3D" id="3.40.50.300">
    <property type="entry name" value="P-loop containing nucleotide triphosphate hydrolases"/>
    <property type="match status" value="1"/>
</dbReference>
<evidence type="ECO:0000313" key="8">
    <source>
        <dbReference type="EMBL" id="MCS3918671.1"/>
    </source>
</evidence>
<dbReference type="PANTHER" id="PTHR10229:SF0">
    <property type="entry name" value="GTP-BINDING PROTEIN 6-RELATED"/>
    <property type="match status" value="1"/>
</dbReference>
<organism evidence="8 9">
    <name type="scientific">Candidatus Fervidibacter sacchari</name>
    <dbReference type="NCBI Taxonomy" id="1448929"/>
    <lineage>
        <taxon>Bacteria</taxon>
        <taxon>Candidatus Fervidibacterota</taxon>
        <taxon>Candidatus Fervidibacter</taxon>
    </lineage>
</organism>
<dbReference type="Pfam" id="PF13167">
    <property type="entry name" value="GTP-bdg_N"/>
    <property type="match status" value="1"/>
</dbReference>
<evidence type="ECO:0000256" key="1">
    <source>
        <dbReference type="ARBA" id="ARBA00022723"/>
    </source>
</evidence>
<dbReference type="InterPro" id="IPR032305">
    <property type="entry name" value="GTP-bd_M"/>
</dbReference>
<evidence type="ECO:0000256" key="3">
    <source>
        <dbReference type="ARBA" id="ARBA00022842"/>
    </source>
</evidence>
<dbReference type="EMBL" id="JANUCP010000002">
    <property type="protein sequence ID" value="MCS3918671.1"/>
    <property type="molecule type" value="Genomic_DNA"/>
</dbReference>
<evidence type="ECO:0000256" key="5">
    <source>
        <dbReference type="HAMAP-Rule" id="MF_00900"/>
    </source>
</evidence>
<dbReference type="RefSeq" id="WP_259094669.1">
    <property type="nucleotide sequence ID" value="NZ_CP130454.1"/>
</dbReference>